<evidence type="ECO:0000313" key="3">
    <source>
        <dbReference type="Proteomes" id="UP000218505"/>
    </source>
</evidence>
<dbReference type="PANTHER" id="PTHR30007:SF0">
    <property type="entry name" value="TRANSPOSASE"/>
    <property type="match status" value="1"/>
</dbReference>
<sequence>MLLKHDLVVDAILYTVENGRKWRAPPADFPPRKTFYQRFTAWKLAGVSQRLLDILRDRARLKTGLETVPSAAVSDSQSLRAASTVGRDSRGWDSAKKVQGYKRHIMVNTTELLIMFHVLQRRWMMEWTLTWITSNQFYARDCKFLPSHHKDIIRWAVIRTIIRRLTPQS</sequence>
<name>A0A290Z1W3_9PSEU</name>
<dbReference type="PANTHER" id="PTHR30007">
    <property type="entry name" value="PHP DOMAIN PROTEIN"/>
    <property type="match status" value="1"/>
</dbReference>
<dbReference type="KEGG" id="apre:CNX65_06370"/>
<dbReference type="Pfam" id="PF13340">
    <property type="entry name" value="DUF4096"/>
    <property type="match status" value="1"/>
</dbReference>
<evidence type="ECO:0000259" key="1">
    <source>
        <dbReference type="Pfam" id="PF13340"/>
    </source>
</evidence>
<gene>
    <name evidence="2" type="ORF">CNX65_06370</name>
</gene>
<reference evidence="2" key="1">
    <citation type="submission" date="2017-09" db="EMBL/GenBank/DDBJ databases">
        <title>Complete Genome Sequence of ansamitocin-producing Bacterium Actinosynnema pretiosum X47.</title>
        <authorList>
            <person name="Cao G."/>
            <person name="Zong G."/>
            <person name="Zhong C."/>
            <person name="Fu J."/>
        </authorList>
    </citation>
    <scope>NUCLEOTIDE SEQUENCE [LARGE SCALE GENOMIC DNA]</scope>
    <source>
        <strain evidence="2">X47</strain>
    </source>
</reference>
<protein>
    <recommendedName>
        <fullName evidence="1">Insertion element IS402-like domain-containing protein</fullName>
    </recommendedName>
</protein>
<evidence type="ECO:0000313" key="2">
    <source>
        <dbReference type="EMBL" id="ATE52949.1"/>
    </source>
</evidence>
<proteinExistence type="predicted"/>
<keyword evidence="3" id="KW-1185">Reference proteome</keyword>
<feature type="domain" description="Insertion element IS402-like" evidence="1">
    <location>
        <begin position="6"/>
        <end position="51"/>
    </location>
</feature>
<dbReference type="EMBL" id="CP023445">
    <property type="protein sequence ID" value="ATE52949.1"/>
    <property type="molecule type" value="Genomic_DNA"/>
</dbReference>
<dbReference type="Proteomes" id="UP000218505">
    <property type="component" value="Chromosome"/>
</dbReference>
<organism evidence="2 3">
    <name type="scientific">Actinosynnema pretiosum</name>
    <dbReference type="NCBI Taxonomy" id="42197"/>
    <lineage>
        <taxon>Bacteria</taxon>
        <taxon>Bacillati</taxon>
        <taxon>Actinomycetota</taxon>
        <taxon>Actinomycetes</taxon>
        <taxon>Pseudonocardiales</taxon>
        <taxon>Pseudonocardiaceae</taxon>
        <taxon>Actinosynnema</taxon>
    </lineage>
</organism>
<dbReference type="AlphaFoldDB" id="A0A290Z1W3"/>
<accession>A0A290Z1W3</accession>
<dbReference type="InterPro" id="IPR025161">
    <property type="entry name" value="IS402-like_dom"/>
</dbReference>